<accession>A0A8S1NXZ1</accession>
<dbReference type="EMBL" id="CAJJDM010000101">
    <property type="protein sequence ID" value="CAD8095251.1"/>
    <property type="molecule type" value="Genomic_DNA"/>
</dbReference>
<dbReference type="OMA" id="YMVFGDQ"/>
<keyword evidence="3" id="KW-1185">Reference proteome</keyword>
<evidence type="ECO:0000313" key="3">
    <source>
        <dbReference type="Proteomes" id="UP000688137"/>
    </source>
</evidence>
<organism evidence="2 3">
    <name type="scientific">Paramecium primaurelia</name>
    <dbReference type="NCBI Taxonomy" id="5886"/>
    <lineage>
        <taxon>Eukaryota</taxon>
        <taxon>Sar</taxon>
        <taxon>Alveolata</taxon>
        <taxon>Ciliophora</taxon>
        <taxon>Intramacronucleata</taxon>
        <taxon>Oligohymenophorea</taxon>
        <taxon>Peniculida</taxon>
        <taxon>Parameciidae</taxon>
        <taxon>Paramecium</taxon>
    </lineage>
</organism>
<sequence>MNVQVENSKIEAIIQWSKELFSLEGQVKRFTAEMNEVVSLCTKEKYELNFVQNTKSKRWIELDIGIKQKVEVYANNELQNIDLIVFTIQIGAQYPVKDVRIVCKTTFVRPTLADGRNLIADVLLQPWNYKLSLVSIIKQIPSFLDRVLLNRFDKIYLQNIGQYYLGSSYSIDELKDYPDLARFPTIQQQNAFFQNIQVRLIGLSDAHFYLFEMIDGKDDYVRLIFRAPLQSCVQLKRKKENSTQLSISWKNYKNKQEEQQTFTINEYDKFIRLFLRRLNQYQHVRMTSNSYMVFGDQQLAEKQKINSIMKNLNQLENEIDKKFNQQTINKLMDLYQQAIEFYSSASDYLYEIYLNKLQTLIQRQDVQVILQYK</sequence>
<dbReference type="Proteomes" id="UP000688137">
    <property type="component" value="Unassembled WGS sequence"/>
</dbReference>
<name>A0A8S1NXZ1_PARPR</name>
<proteinExistence type="predicted"/>
<evidence type="ECO:0000313" key="2">
    <source>
        <dbReference type="EMBL" id="CAD8095251.1"/>
    </source>
</evidence>
<keyword evidence="1" id="KW-0175">Coiled coil</keyword>
<feature type="coiled-coil region" evidence="1">
    <location>
        <begin position="298"/>
        <end position="325"/>
    </location>
</feature>
<gene>
    <name evidence="2" type="ORF">PPRIM_AZ9-3.1.T0980079</name>
</gene>
<reference evidence="2" key="1">
    <citation type="submission" date="2021-01" db="EMBL/GenBank/DDBJ databases">
        <authorList>
            <consortium name="Genoscope - CEA"/>
            <person name="William W."/>
        </authorList>
    </citation>
    <scope>NUCLEOTIDE SEQUENCE</scope>
</reference>
<protein>
    <submittedName>
        <fullName evidence="2">Uncharacterized protein</fullName>
    </submittedName>
</protein>
<evidence type="ECO:0000256" key="1">
    <source>
        <dbReference type="SAM" id="Coils"/>
    </source>
</evidence>
<comment type="caution">
    <text evidence="2">The sequence shown here is derived from an EMBL/GenBank/DDBJ whole genome shotgun (WGS) entry which is preliminary data.</text>
</comment>
<dbReference type="AlphaFoldDB" id="A0A8S1NXZ1"/>